<sequence length="454" mass="48884">MLDPATGQVIARVPLCNDQVVDKAVAGALRAQPSWADAPVEHRTSLLLEWARAVSSRLDQLSLLNCRETGKPLHAARAEVENAVQLIHYFAEEARRLTGHLPLTGQPGSQTLVFREPVGVVAAITPFNYPISTLVTKATPALAVGCAVVAKPDEHTPLATLELARLAEEAGLPPGVFQVVTGPGPETGRALAAHPKVALVTFTGSTEVGKFIQKLAADGVKRLILELGGHCPAILCRDADWVRLLPSILSQAFKNSGQYCYRITRLYVAREIWDAVLEKLTSAAATLKAGDPRDPETDLGPLNNPHIFDRVRKQVQKALSQGAALALGGPPPGKDSGLYFPPTVLTDLRPGMDILREEIFGPVLLVLPFSDEQEAVDGANDTPFGLAAYVFCGDLSRALRMAHRIQAGSVWINDIHQARPEAPFGGMKQSGLGREKSRFGVEAFTELKTIYVSY</sequence>
<evidence type="ECO:0000256" key="2">
    <source>
        <dbReference type="ARBA" id="ARBA00023002"/>
    </source>
</evidence>
<proteinExistence type="inferred from homology"/>
<comment type="similarity">
    <text evidence="1">Belongs to the aldehyde dehydrogenase family.</text>
</comment>
<accession>A0A1M4W9Y1</accession>
<dbReference type="SUPFAM" id="SSF53720">
    <property type="entry name" value="ALDH-like"/>
    <property type="match status" value="1"/>
</dbReference>
<reference evidence="5" key="1">
    <citation type="submission" date="2016-11" db="EMBL/GenBank/DDBJ databases">
        <authorList>
            <person name="Varghese N."/>
            <person name="Submissions S."/>
        </authorList>
    </citation>
    <scope>NUCLEOTIDE SEQUENCE [LARGE SCALE GENOMIC DNA]</scope>
    <source>
        <strain evidence="5">DSM 9756</strain>
    </source>
</reference>
<dbReference type="Proteomes" id="UP000184076">
    <property type="component" value="Unassembled WGS sequence"/>
</dbReference>
<organism evidence="4 5">
    <name type="scientific">Desulfacinum infernum DSM 9756</name>
    <dbReference type="NCBI Taxonomy" id="1121391"/>
    <lineage>
        <taxon>Bacteria</taxon>
        <taxon>Pseudomonadati</taxon>
        <taxon>Thermodesulfobacteriota</taxon>
        <taxon>Syntrophobacteria</taxon>
        <taxon>Syntrophobacterales</taxon>
        <taxon>Syntrophobacteraceae</taxon>
        <taxon>Desulfacinum</taxon>
    </lineage>
</organism>
<evidence type="ECO:0000256" key="1">
    <source>
        <dbReference type="ARBA" id="ARBA00009986"/>
    </source>
</evidence>
<dbReference type="Gene3D" id="3.40.605.10">
    <property type="entry name" value="Aldehyde Dehydrogenase, Chain A, domain 1"/>
    <property type="match status" value="1"/>
</dbReference>
<dbReference type="InterPro" id="IPR016161">
    <property type="entry name" value="Ald_DH/histidinol_DH"/>
</dbReference>
<keyword evidence="2" id="KW-0560">Oxidoreductase</keyword>
<dbReference type="InterPro" id="IPR016162">
    <property type="entry name" value="Ald_DH_N"/>
</dbReference>
<dbReference type="PANTHER" id="PTHR11699">
    <property type="entry name" value="ALDEHYDE DEHYDROGENASE-RELATED"/>
    <property type="match status" value="1"/>
</dbReference>
<dbReference type="InterPro" id="IPR016163">
    <property type="entry name" value="Ald_DH_C"/>
</dbReference>
<dbReference type="FunFam" id="3.40.605.10:FF:000007">
    <property type="entry name" value="NAD/NADP-dependent betaine aldehyde dehydrogenase"/>
    <property type="match status" value="1"/>
</dbReference>
<dbReference type="Pfam" id="PF00171">
    <property type="entry name" value="Aldedh"/>
    <property type="match status" value="1"/>
</dbReference>
<dbReference type="EMBL" id="FQVB01000007">
    <property type="protein sequence ID" value="SHE78068.1"/>
    <property type="molecule type" value="Genomic_DNA"/>
</dbReference>
<feature type="domain" description="Aldehyde dehydrogenase" evidence="3">
    <location>
        <begin position="2"/>
        <end position="450"/>
    </location>
</feature>
<evidence type="ECO:0000313" key="5">
    <source>
        <dbReference type="Proteomes" id="UP000184076"/>
    </source>
</evidence>
<dbReference type="InterPro" id="IPR015590">
    <property type="entry name" value="Aldehyde_DH_dom"/>
</dbReference>
<evidence type="ECO:0000313" key="4">
    <source>
        <dbReference type="EMBL" id="SHE78068.1"/>
    </source>
</evidence>
<dbReference type="GO" id="GO:0016620">
    <property type="term" value="F:oxidoreductase activity, acting on the aldehyde or oxo group of donors, NAD or NADP as acceptor"/>
    <property type="evidence" value="ECO:0007669"/>
    <property type="project" value="InterPro"/>
</dbReference>
<dbReference type="Gene3D" id="3.40.309.10">
    <property type="entry name" value="Aldehyde Dehydrogenase, Chain A, domain 2"/>
    <property type="match status" value="1"/>
</dbReference>
<evidence type="ECO:0000259" key="3">
    <source>
        <dbReference type="Pfam" id="PF00171"/>
    </source>
</evidence>
<keyword evidence="5" id="KW-1185">Reference proteome</keyword>
<dbReference type="AlphaFoldDB" id="A0A1M4W9Y1"/>
<protein>
    <submittedName>
        <fullName evidence="4">Succinate-semialdehyde dehydrogenase / glutarate-semialdehyde dehydrogenase</fullName>
    </submittedName>
</protein>
<dbReference type="FunFam" id="3.40.309.10:FF:000009">
    <property type="entry name" value="Aldehyde dehydrogenase A"/>
    <property type="match status" value="1"/>
</dbReference>
<name>A0A1M4W9Y1_9BACT</name>
<dbReference type="CDD" id="cd07078">
    <property type="entry name" value="ALDH"/>
    <property type="match status" value="1"/>
</dbReference>
<gene>
    <name evidence="4" type="ORF">SAMN02745206_00818</name>
</gene>
<dbReference type="STRING" id="1121391.SAMN02745206_00818"/>